<proteinExistence type="predicted"/>
<dbReference type="InterPro" id="IPR050312">
    <property type="entry name" value="IolE/XylAMocC-like"/>
</dbReference>
<dbReference type="Pfam" id="PF01261">
    <property type="entry name" value="AP_endonuc_2"/>
    <property type="match status" value="1"/>
</dbReference>
<evidence type="ECO:0000313" key="3">
    <source>
        <dbReference type="Proteomes" id="UP000030652"/>
    </source>
</evidence>
<dbReference type="Gene3D" id="3.20.20.150">
    <property type="entry name" value="Divalent-metal-dependent TIM barrel enzymes"/>
    <property type="match status" value="1"/>
</dbReference>
<organism evidence="2 3">
    <name type="scientific">Candidatus Scalindua brodae</name>
    <dbReference type="NCBI Taxonomy" id="237368"/>
    <lineage>
        <taxon>Bacteria</taxon>
        <taxon>Pseudomonadati</taxon>
        <taxon>Planctomycetota</taxon>
        <taxon>Candidatus Brocadiia</taxon>
        <taxon>Candidatus Brocadiales</taxon>
        <taxon>Candidatus Scalinduaceae</taxon>
        <taxon>Candidatus Scalindua</taxon>
    </lineage>
</organism>
<evidence type="ECO:0000313" key="2">
    <source>
        <dbReference type="EMBL" id="KHE93117.1"/>
    </source>
</evidence>
<dbReference type="eggNOG" id="COG1082">
    <property type="taxonomic scope" value="Bacteria"/>
</dbReference>
<accession>A0A0B0EJ88</accession>
<dbReference type="GO" id="GO:0016853">
    <property type="term" value="F:isomerase activity"/>
    <property type="evidence" value="ECO:0007669"/>
    <property type="project" value="UniProtKB-KW"/>
</dbReference>
<feature type="domain" description="Xylose isomerase-like TIM barrel" evidence="1">
    <location>
        <begin position="21"/>
        <end position="259"/>
    </location>
</feature>
<sequence length="260" mass="29089">MIKQKTGIVLESLRLRIKDGIKAASTLGFKGIQIDATQREITPENLSITGRRELKRIIDLNRLCLCALGGELGVGFANANEFDFIIKRTKEIINLALDLQTGIVTVQIGSIPIDNGSTHWHAVNTALSEIGVHAENYGCRLAVKASYDNYLTLKDFLKSLYTEGVKLIYDPASLMKTNLDPIKGVYELHEYIIHTNLWDTRQTEEGRQIEVPIGEGIIPVEEFASALDSTGYQGFYVINSKTMQDPIENIKKGKEFLDRF</sequence>
<name>A0A0B0EJ88_9BACT</name>
<keyword evidence="2" id="KW-0413">Isomerase</keyword>
<evidence type="ECO:0000259" key="1">
    <source>
        <dbReference type="Pfam" id="PF01261"/>
    </source>
</evidence>
<reference evidence="2 3" key="1">
    <citation type="submission" date="2014-10" db="EMBL/GenBank/DDBJ databases">
        <title>Draft genome of anammox bacterium scalindua brodae, obtained using differential coverage binning of sequence data from two enrichment reactors.</title>
        <authorList>
            <person name="Speth D.R."/>
            <person name="Russ L."/>
            <person name="Kartal B."/>
            <person name="Op den Camp H.J."/>
            <person name="Dutilh B.E."/>
            <person name="Jetten M.S."/>
        </authorList>
    </citation>
    <scope>NUCLEOTIDE SEQUENCE [LARGE SCALE GENOMIC DNA]</scope>
    <source>
        <strain evidence="2">RU1</strain>
    </source>
</reference>
<protein>
    <submittedName>
        <fullName evidence="2">Xylose isomerase-like TIM barrel</fullName>
    </submittedName>
</protein>
<dbReference type="SUPFAM" id="SSF51658">
    <property type="entry name" value="Xylose isomerase-like"/>
    <property type="match status" value="1"/>
</dbReference>
<dbReference type="Proteomes" id="UP000030652">
    <property type="component" value="Unassembled WGS sequence"/>
</dbReference>
<comment type="caution">
    <text evidence="2">The sequence shown here is derived from an EMBL/GenBank/DDBJ whole genome shotgun (WGS) entry which is preliminary data.</text>
</comment>
<dbReference type="PANTHER" id="PTHR12110">
    <property type="entry name" value="HYDROXYPYRUVATE ISOMERASE"/>
    <property type="match status" value="1"/>
</dbReference>
<dbReference type="InterPro" id="IPR036237">
    <property type="entry name" value="Xyl_isomerase-like_sf"/>
</dbReference>
<dbReference type="InterPro" id="IPR013022">
    <property type="entry name" value="Xyl_isomerase-like_TIM-brl"/>
</dbReference>
<dbReference type="AlphaFoldDB" id="A0A0B0EJ88"/>
<dbReference type="PANTHER" id="PTHR12110:SF41">
    <property type="entry name" value="INOSOSE DEHYDRATASE"/>
    <property type="match status" value="1"/>
</dbReference>
<gene>
    <name evidence="2" type="ORF">SCABRO_01136</name>
</gene>
<dbReference type="EMBL" id="JRYO01000072">
    <property type="protein sequence ID" value="KHE93117.1"/>
    <property type="molecule type" value="Genomic_DNA"/>
</dbReference>